<keyword evidence="4 9" id="KW-0812">Transmembrane</keyword>
<dbReference type="Proteomes" id="UP000515158">
    <property type="component" value="Unplaced"/>
</dbReference>
<sequence>MADLKKDLDDYLSRNSEKSQPKHSNLSLSFALPEFGKWTKKQNAAPEESSYGWFQETQKDCCPSMGRMQRIVGFCLCLFMGVICFSIAAFYAPVLLFKARKFALLYTMGSLFFLCSFSFLWGPMTHLRHLFSRERIMFTSCYFGTLFATLYFALFAQSTPLTVLCAVLQIIALLFFLASSIPGGRAGITFFTKIFTSRVSSSMNMSKAPLLPV</sequence>
<dbReference type="GO" id="GO:0015031">
    <property type="term" value="P:protein transport"/>
    <property type="evidence" value="ECO:0007669"/>
    <property type="project" value="UniProtKB-KW"/>
</dbReference>
<feature type="compositionally biased region" description="Basic and acidic residues" evidence="10">
    <location>
        <begin position="1"/>
        <end position="20"/>
    </location>
</feature>
<evidence type="ECO:0000256" key="10">
    <source>
        <dbReference type="SAM" id="MobiDB-lite"/>
    </source>
</evidence>
<protein>
    <recommendedName>
        <fullName evidence="9">Vesicle transport protein</fullName>
    </recommendedName>
</protein>
<dbReference type="GO" id="GO:0016020">
    <property type="term" value="C:membrane"/>
    <property type="evidence" value="ECO:0007669"/>
    <property type="project" value="UniProtKB-SubCell"/>
</dbReference>
<keyword evidence="7 9" id="KW-0472">Membrane</keyword>
<dbReference type="InterPro" id="IPR007305">
    <property type="entry name" value="Vesicle_transpt_Got1/SFT2"/>
</dbReference>
<dbReference type="Pfam" id="PF04178">
    <property type="entry name" value="Got1"/>
    <property type="match status" value="1"/>
</dbReference>
<comment type="similarity">
    <text evidence="8 9">Belongs to the SFT2 family.</text>
</comment>
<dbReference type="OrthoDB" id="660759at2759"/>
<name>A0A6P8Z8E5_THRPL</name>
<keyword evidence="6 9" id="KW-1133">Transmembrane helix</keyword>
<feature type="transmembrane region" description="Helical" evidence="9">
    <location>
        <begin position="161"/>
        <end position="181"/>
    </location>
</feature>
<evidence type="ECO:0000256" key="2">
    <source>
        <dbReference type="ARBA" id="ARBA00004141"/>
    </source>
</evidence>
<keyword evidence="5 9" id="KW-0653">Protein transport</keyword>
<organism evidence="12">
    <name type="scientific">Thrips palmi</name>
    <name type="common">Melon thrips</name>
    <dbReference type="NCBI Taxonomy" id="161013"/>
    <lineage>
        <taxon>Eukaryota</taxon>
        <taxon>Metazoa</taxon>
        <taxon>Ecdysozoa</taxon>
        <taxon>Arthropoda</taxon>
        <taxon>Hexapoda</taxon>
        <taxon>Insecta</taxon>
        <taxon>Pterygota</taxon>
        <taxon>Neoptera</taxon>
        <taxon>Paraneoptera</taxon>
        <taxon>Thysanoptera</taxon>
        <taxon>Terebrantia</taxon>
        <taxon>Thripoidea</taxon>
        <taxon>Thripidae</taxon>
        <taxon>Thrips</taxon>
    </lineage>
</organism>
<dbReference type="PANTHER" id="PTHR23137:SF36">
    <property type="entry name" value="VESICLE TRANSPORT PROTEIN SFT2C"/>
    <property type="match status" value="1"/>
</dbReference>
<dbReference type="InParanoid" id="A0A6P8Z8E5"/>
<dbReference type="GO" id="GO:0012505">
    <property type="term" value="C:endomembrane system"/>
    <property type="evidence" value="ECO:0007669"/>
    <property type="project" value="UniProtKB-ARBA"/>
</dbReference>
<feature type="transmembrane region" description="Helical" evidence="9">
    <location>
        <begin position="71"/>
        <end position="91"/>
    </location>
</feature>
<dbReference type="GO" id="GO:0016192">
    <property type="term" value="P:vesicle-mediated transport"/>
    <property type="evidence" value="ECO:0007669"/>
    <property type="project" value="InterPro"/>
</dbReference>
<dbReference type="InterPro" id="IPR011691">
    <property type="entry name" value="Vesicle_transpt_SFT2"/>
</dbReference>
<evidence type="ECO:0000256" key="1">
    <source>
        <dbReference type="ARBA" id="ARBA00003566"/>
    </source>
</evidence>
<dbReference type="GeneID" id="117648347"/>
<feature type="transmembrane region" description="Helical" evidence="9">
    <location>
        <begin position="136"/>
        <end position="155"/>
    </location>
</feature>
<evidence type="ECO:0000256" key="3">
    <source>
        <dbReference type="ARBA" id="ARBA00022448"/>
    </source>
</evidence>
<gene>
    <name evidence="12" type="primary">LOC117648347</name>
</gene>
<evidence type="ECO:0000313" key="12">
    <source>
        <dbReference type="RefSeq" id="XP_034246735.1"/>
    </source>
</evidence>
<comment type="subcellular location">
    <subcellularLocation>
        <location evidence="2 9">Membrane</location>
        <topology evidence="2 9">Multi-pass membrane protein</topology>
    </subcellularLocation>
</comment>
<dbReference type="RefSeq" id="XP_034246735.1">
    <property type="nucleotide sequence ID" value="XM_034390844.1"/>
</dbReference>
<keyword evidence="3 9" id="KW-0813">Transport</keyword>
<dbReference type="FunCoup" id="A0A6P8Z8E5">
    <property type="interactions" value="795"/>
</dbReference>
<reference evidence="12" key="1">
    <citation type="submission" date="2025-08" db="UniProtKB">
        <authorList>
            <consortium name="RefSeq"/>
        </authorList>
    </citation>
    <scope>IDENTIFICATION</scope>
    <source>
        <tissue evidence="12">Total insect</tissue>
    </source>
</reference>
<dbReference type="KEGG" id="tpal:117648347"/>
<evidence type="ECO:0000313" key="11">
    <source>
        <dbReference type="Proteomes" id="UP000515158"/>
    </source>
</evidence>
<feature type="transmembrane region" description="Helical" evidence="9">
    <location>
        <begin position="103"/>
        <end position="124"/>
    </location>
</feature>
<keyword evidence="11" id="KW-1185">Reference proteome</keyword>
<dbReference type="PANTHER" id="PTHR23137">
    <property type="entry name" value="VESICLE TRANSPORT PROTEIN-RELATED"/>
    <property type="match status" value="1"/>
</dbReference>
<evidence type="ECO:0000256" key="5">
    <source>
        <dbReference type="ARBA" id="ARBA00022927"/>
    </source>
</evidence>
<dbReference type="AlphaFoldDB" id="A0A6P8Z8E5"/>
<accession>A0A6P8Z8E5</accession>
<evidence type="ECO:0000256" key="8">
    <source>
        <dbReference type="ARBA" id="ARBA00025800"/>
    </source>
</evidence>
<evidence type="ECO:0000256" key="6">
    <source>
        <dbReference type="ARBA" id="ARBA00022989"/>
    </source>
</evidence>
<feature type="region of interest" description="Disordered" evidence="10">
    <location>
        <begin position="1"/>
        <end position="25"/>
    </location>
</feature>
<proteinExistence type="inferred from homology"/>
<evidence type="ECO:0000256" key="4">
    <source>
        <dbReference type="ARBA" id="ARBA00022692"/>
    </source>
</evidence>
<dbReference type="GO" id="GO:0005737">
    <property type="term" value="C:cytoplasm"/>
    <property type="evidence" value="ECO:0007669"/>
    <property type="project" value="UniProtKB-ARBA"/>
</dbReference>
<evidence type="ECO:0000256" key="7">
    <source>
        <dbReference type="ARBA" id="ARBA00023136"/>
    </source>
</evidence>
<evidence type="ECO:0000256" key="9">
    <source>
        <dbReference type="RuleBase" id="RU363111"/>
    </source>
</evidence>
<comment type="function">
    <text evidence="1 9">May be involved in fusion of retrograde transport vesicles derived from an endocytic compartment with the Golgi complex.</text>
</comment>